<evidence type="ECO:0000256" key="1">
    <source>
        <dbReference type="SAM" id="MobiDB-lite"/>
    </source>
</evidence>
<evidence type="ECO:0000313" key="4">
    <source>
        <dbReference type="Proteomes" id="UP000009154"/>
    </source>
</evidence>
<keyword evidence="2" id="KW-0812">Transmembrane</keyword>
<accession>H6N0B1</accession>
<dbReference type="STRING" id="1112204.GPOL_c47700"/>
<dbReference type="HOGENOM" id="CLU_2806419_0_0_11"/>
<evidence type="ECO:0000256" key="2">
    <source>
        <dbReference type="SAM" id="Phobius"/>
    </source>
</evidence>
<feature type="compositionally biased region" description="Low complexity" evidence="1">
    <location>
        <begin position="51"/>
        <end position="67"/>
    </location>
</feature>
<organism evidence="3 4">
    <name type="scientific">Gordonia polyisoprenivorans (strain DSM 44266 / VH2)</name>
    <dbReference type="NCBI Taxonomy" id="1112204"/>
    <lineage>
        <taxon>Bacteria</taxon>
        <taxon>Bacillati</taxon>
        <taxon>Actinomycetota</taxon>
        <taxon>Actinomycetes</taxon>
        <taxon>Mycobacteriales</taxon>
        <taxon>Gordoniaceae</taxon>
        <taxon>Gordonia</taxon>
    </lineage>
</organism>
<keyword evidence="4" id="KW-1185">Reference proteome</keyword>
<evidence type="ECO:0000313" key="3">
    <source>
        <dbReference type="EMBL" id="AFA75768.1"/>
    </source>
</evidence>
<dbReference type="KEGG" id="gpo:GPOL_c47700"/>
<keyword evidence="2" id="KW-0472">Membrane</keyword>
<feature type="transmembrane region" description="Helical" evidence="2">
    <location>
        <begin position="20"/>
        <end position="39"/>
    </location>
</feature>
<name>H6N0B1_GORPV</name>
<dbReference type="EMBL" id="CP003119">
    <property type="protein sequence ID" value="AFA75768.1"/>
    <property type="molecule type" value="Genomic_DNA"/>
</dbReference>
<dbReference type="AlphaFoldDB" id="H6N0B1"/>
<protein>
    <submittedName>
        <fullName evidence="3">Uncharacterized protein</fullName>
    </submittedName>
</protein>
<dbReference type="Proteomes" id="UP000009154">
    <property type="component" value="Chromosome"/>
</dbReference>
<sequence length="67" mass="7275">MFKFIGARYRTPLRRSRITFTIAVVIVAVAVGVPFIPGVELGTFPHGFPESASSSPRSATSANRREP</sequence>
<feature type="region of interest" description="Disordered" evidence="1">
    <location>
        <begin position="47"/>
        <end position="67"/>
    </location>
</feature>
<reference evidence="3 4" key="1">
    <citation type="journal article" date="2012" name="Appl. Environ. Microbiol.">
        <title>Involvement of two latex-clearing proteins during rubber degradation and insights into the subsequent degradation pathway revealed by the genome sequence of Gordonia polyisoprenivorans strain VH2.</title>
        <authorList>
            <person name="Hiessl S."/>
            <person name="Schuldes J."/>
            <person name="Thurmer A."/>
            <person name="Halbsguth T."/>
            <person name="Broker D."/>
            <person name="Angelov A."/>
            <person name="Liebl W."/>
            <person name="Daniel R."/>
            <person name="Steinbuchel A."/>
        </authorList>
    </citation>
    <scope>NUCLEOTIDE SEQUENCE [LARGE SCALE GENOMIC DNA]</scope>
    <source>
        <strain evidence="4">DSM 44266 / VH2</strain>
    </source>
</reference>
<proteinExistence type="predicted"/>
<keyword evidence="2" id="KW-1133">Transmembrane helix</keyword>
<gene>
    <name evidence="3" type="ordered locus">GPOL_c47700</name>
</gene>